<evidence type="ECO:0008006" key="4">
    <source>
        <dbReference type="Google" id="ProtNLM"/>
    </source>
</evidence>
<dbReference type="PANTHER" id="PTHR31544">
    <property type="entry name" value="AIG2-LIKE PROTEIN D"/>
    <property type="match status" value="1"/>
</dbReference>
<dbReference type="InterPro" id="IPR036568">
    <property type="entry name" value="GGCT-like_sf"/>
</dbReference>
<comment type="similarity">
    <text evidence="1">Belongs to the gamma-glutamylcyclotransferase family.</text>
</comment>
<accession>A0ABD3SR40</accession>
<name>A0ABD3SR40_9STRA</name>
<dbReference type="InterPro" id="IPR045038">
    <property type="entry name" value="AIG2-like"/>
</dbReference>
<evidence type="ECO:0000313" key="2">
    <source>
        <dbReference type="EMBL" id="KAL3826717.1"/>
    </source>
</evidence>
<dbReference type="CDD" id="cd06661">
    <property type="entry name" value="GGCT_like"/>
    <property type="match status" value="1"/>
</dbReference>
<dbReference type="AlphaFoldDB" id="A0ABD3SR40"/>
<sequence length="226" mass="25318">MPAALRVLSRKNRNMILSSLSSAVAHAAPPRATTCFVYGTLMSPDVLRELLGRVPAMIPRAVLSNHSRHPVLGRVYPGVVPVPPPPPAAPDDAWADGMPPKTSTTTMVESVEGILLLDITPLELRRLDWFEEEGVDYTRTNVRVAVPSSRSPFIEDDDKHYENYNDDDGKSNSEYVETEAYLWSLGTSKLDLSCDWDYDAFLRRHLDDYLKTTVKPCRIAMEEEIS</sequence>
<protein>
    <recommendedName>
        <fullName evidence="4">AIG2-like protein</fullName>
    </recommendedName>
</protein>
<reference evidence="2 3" key="1">
    <citation type="submission" date="2024-10" db="EMBL/GenBank/DDBJ databases">
        <title>Updated reference genomes for cyclostephanoid diatoms.</title>
        <authorList>
            <person name="Roberts W.R."/>
            <person name="Alverson A.J."/>
        </authorList>
    </citation>
    <scope>NUCLEOTIDE SEQUENCE [LARGE SCALE GENOMIC DNA]</scope>
    <source>
        <strain evidence="2 3">AJA228-03</strain>
    </source>
</reference>
<dbReference type="Gene3D" id="3.10.490.10">
    <property type="entry name" value="Gamma-glutamyl cyclotransferase-like"/>
    <property type="match status" value="1"/>
</dbReference>
<evidence type="ECO:0000313" key="3">
    <source>
        <dbReference type="Proteomes" id="UP001530377"/>
    </source>
</evidence>
<evidence type="ECO:0000256" key="1">
    <source>
        <dbReference type="ARBA" id="ARBA00008861"/>
    </source>
</evidence>
<dbReference type="EMBL" id="JALLPB020000015">
    <property type="protein sequence ID" value="KAL3826717.1"/>
    <property type="molecule type" value="Genomic_DNA"/>
</dbReference>
<comment type="caution">
    <text evidence="2">The sequence shown here is derived from an EMBL/GenBank/DDBJ whole genome shotgun (WGS) entry which is preliminary data.</text>
</comment>
<keyword evidence="3" id="KW-1185">Reference proteome</keyword>
<dbReference type="Proteomes" id="UP001530377">
    <property type="component" value="Unassembled WGS sequence"/>
</dbReference>
<proteinExistence type="inferred from homology"/>
<organism evidence="2 3">
    <name type="scientific">Cyclostephanos tholiformis</name>
    <dbReference type="NCBI Taxonomy" id="382380"/>
    <lineage>
        <taxon>Eukaryota</taxon>
        <taxon>Sar</taxon>
        <taxon>Stramenopiles</taxon>
        <taxon>Ochrophyta</taxon>
        <taxon>Bacillariophyta</taxon>
        <taxon>Coscinodiscophyceae</taxon>
        <taxon>Thalassiosirophycidae</taxon>
        <taxon>Stephanodiscales</taxon>
        <taxon>Stephanodiscaceae</taxon>
        <taxon>Cyclostephanos</taxon>
    </lineage>
</organism>
<dbReference type="SUPFAM" id="SSF110857">
    <property type="entry name" value="Gamma-glutamyl cyclotransferase-like"/>
    <property type="match status" value="1"/>
</dbReference>
<dbReference type="InterPro" id="IPR013024">
    <property type="entry name" value="GGCT-like"/>
</dbReference>
<gene>
    <name evidence="2" type="ORF">ACHAXA_009326</name>
</gene>
<dbReference type="PANTHER" id="PTHR31544:SF2">
    <property type="entry name" value="AIG2-LIKE PROTEIN D"/>
    <property type="match status" value="1"/>
</dbReference>